<keyword evidence="2" id="KW-1185">Reference proteome</keyword>
<sequence>MEDFSDFNDHLDDLIHLSNDVSGCNCFHGKLNLSITIAISFNWLRSSRLIIKKFQDLLLAGNVISVIIDFLEDTDENDLKIFETLNQMPFLRTLKIVSGIGRGDANEMHTPTVIIPNPNIVNIAMGHSPFMLKFSFPNQLSKLSRLSIKYSSLSPFNFELKLRNLSIVGVSDHGIMPTFTSIEQLFDLEEVSLDSKQMENFILRIPVNSLTAVSKEIMGDAAYDPNGLCYSDKLTKFDRFTKLASLKFDCVCDPSISTSENYLTKYMNHFDSSVILFSQIWRTSEHSKLEQEHYILWI</sequence>
<accession>A0ACB5SXP8</accession>
<dbReference type="EMBL" id="BSXS01001411">
    <property type="protein sequence ID" value="GME76107.1"/>
    <property type="molecule type" value="Genomic_DNA"/>
</dbReference>
<evidence type="ECO:0000313" key="2">
    <source>
        <dbReference type="Proteomes" id="UP001165064"/>
    </source>
</evidence>
<gene>
    <name evidence="1" type="ORF">Amon02_000245000</name>
</gene>
<name>A0ACB5SXP8_AMBMO</name>
<comment type="caution">
    <text evidence="1">The sequence shown here is derived from an EMBL/GenBank/DDBJ whole genome shotgun (WGS) entry which is preliminary data.</text>
</comment>
<proteinExistence type="predicted"/>
<organism evidence="1 2">
    <name type="scientific">Ambrosiozyma monospora</name>
    <name type="common">Yeast</name>
    <name type="synonym">Endomycopsis monosporus</name>
    <dbReference type="NCBI Taxonomy" id="43982"/>
    <lineage>
        <taxon>Eukaryota</taxon>
        <taxon>Fungi</taxon>
        <taxon>Dikarya</taxon>
        <taxon>Ascomycota</taxon>
        <taxon>Saccharomycotina</taxon>
        <taxon>Pichiomycetes</taxon>
        <taxon>Pichiales</taxon>
        <taxon>Pichiaceae</taxon>
        <taxon>Ambrosiozyma</taxon>
    </lineage>
</organism>
<protein>
    <submittedName>
        <fullName evidence="1">Unnamed protein product</fullName>
    </submittedName>
</protein>
<reference evidence="1" key="1">
    <citation type="submission" date="2023-04" db="EMBL/GenBank/DDBJ databases">
        <title>Ambrosiozyma monospora NBRC 10751.</title>
        <authorList>
            <person name="Ichikawa N."/>
            <person name="Sato H."/>
            <person name="Tonouchi N."/>
        </authorList>
    </citation>
    <scope>NUCLEOTIDE SEQUENCE</scope>
    <source>
        <strain evidence="1">NBRC 10751</strain>
    </source>
</reference>
<dbReference type="Proteomes" id="UP001165064">
    <property type="component" value="Unassembled WGS sequence"/>
</dbReference>
<evidence type="ECO:0000313" key="1">
    <source>
        <dbReference type="EMBL" id="GME76107.1"/>
    </source>
</evidence>